<evidence type="ECO:0000313" key="2">
    <source>
        <dbReference type="EMBL" id="MPC48391.1"/>
    </source>
</evidence>
<feature type="region of interest" description="Disordered" evidence="1">
    <location>
        <begin position="1"/>
        <end position="40"/>
    </location>
</feature>
<accession>A0A5B7FLS4</accession>
<comment type="caution">
    <text evidence="2">The sequence shown here is derived from an EMBL/GenBank/DDBJ whole genome shotgun (WGS) entry which is preliminary data.</text>
</comment>
<dbReference type="Proteomes" id="UP000324222">
    <property type="component" value="Unassembled WGS sequence"/>
</dbReference>
<sequence>MGKTGWVTRRRPREIHEMPWPHSGKRRLPSSPSQPHAPQLQTWTMTCTWPSCLGMPREEEC</sequence>
<dbReference type="EMBL" id="VSRR010008258">
    <property type="protein sequence ID" value="MPC48391.1"/>
    <property type="molecule type" value="Genomic_DNA"/>
</dbReference>
<evidence type="ECO:0000313" key="3">
    <source>
        <dbReference type="Proteomes" id="UP000324222"/>
    </source>
</evidence>
<name>A0A5B7FLS4_PORTR</name>
<dbReference type="AlphaFoldDB" id="A0A5B7FLS4"/>
<keyword evidence="3" id="KW-1185">Reference proteome</keyword>
<reference evidence="2 3" key="1">
    <citation type="submission" date="2019-05" db="EMBL/GenBank/DDBJ databases">
        <title>Another draft genome of Portunus trituberculatus and its Hox gene families provides insights of decapod evolution.</title>
        <authorList>
            <person name="Jeong J.-H."/>
            <person name="Song I."/>
            <person name="Kim S."/>
            <person name="Choi T."/>
            <person name="Kim D."/>
            <person name="Ryu S."/>
            <person name="Kim W."/>
        </authorList>
    </citation>
    <scope>NUCLEOTIDE SEQUENCE [LARGE SCALE GENOMIC DNA]</scope>
    <source>
        <tissue evidence="2">Muscle</tissue>
    </source>
</reference>
<protein>
    <submittedName>
        <fullName evidence="2">Uncharacterized protein</fullName>
    </submittedName>
</protein>
<proteinExistence type="predicted"/>
<gene>
    <name evidence="2" type="ORF">E2C01_042163</name>
</gene>
<organism evidence="2 3">
    <name type="scientific">Portunus trituberculatus</name>
    <name type="common">Swimming crab</name>
    <name type="synonym">Neptunus trituberculatus</name>
    <dbReference type="NCBI Taxonomy" id="210409"/>
    <lineage>
        <taxon>Eukaryota</taxon>
        <taxon>Metazoa</taxon>
        <taxon>Ecdysozoa</taxon>
        <taxon>Arthropoda</taxon>
        <taxon>Crustacea</taxon>
        <taxon>Multicrustacea</taxon>
        <taxon>Malacostraca</taxon>
        <taxon>Eumalacostraca</taxon>
        <taxon>Eucarida</taxon>
        <taxon>Decapoda</taxon>
        <taxon>Pleocyemata</taxon>
        <taxon>Brachyura</taxon>
        <taxon>Eubrachyura</taxon>
        <taxon>Portunoidea</taxon>
        <taxon>Portunidae</taxon>
        <taxon>Portuninae</taxon>
        <taxon>Portunus</taxon>
    </lineage>
</organism>
<evidence type="ECO:0000256" key="1">
    <source>
        <dbReference type="SAM" id="MobiDB-lite"/>
    </source>
</evidence>
<feature type="compositionally biased region" description="Polar residues" evidence="1">
    <location>
        <begin position="30"/>
        <end position="40"/>
    </location>
</feature>